<dbReference type="EMBL" id="CAKMRJ010005523">
    <property type="protein sequence ID" value="CAH1445590.1"/>
    <property type="molecule type" value="Genomic_DNA"/>
</dbReference>
<proteinExistence type="predicted"/>
<dbReference type="AlphaFoldDB" id="A0AAU9P7K8"/>
<evidence type="ECO:0000313" key="2">
    <source>
        <dbReference type="Proteomes" id="UP001157418"/>
    </source>
</evidence>
<reference evidence="1 2" key="1">
    <citation type="submission" date="2022-01" db="EMBL/GenBank/DDBJ databases">
        <authorList>
            <person name="Xiong W."/>
            <person name="Schranz E."/>
        </authorList>
    </citation>
    <scope>NUCLEOTIDE SEQUENCE [LARGE SCALE GENOMIC DNA]</scope>
</reference>
<dbReference type="Proteomes" id="UP001157418">
    <property type="component" value="Unassembled WGS sequence"/>
</dbReference>
<gene>
    <name evidence="1" type="ORF">LVIROSA_LOCUS31345</name>
</gene>
<comment type="caution">
    <text evidence="1">The sequence shown here is derived from an EMBL/GenBank/DDBJ whole genome shotgun (WGS) entry which is preliminary data.</text>
</comment>
<organism evidence="1 2">
    <name type="scientific">Lactuca virosa</name>
    <dbReference type="NCBI Taxonomy" id="75947"/>
    <lineage>
        <taxon>Eukaryota</taxon>
        <taxon>Viridiplantae</taxon>
        <taxon>Streptophyta</taxon>
        <taxon>Embryophyta</taxon>
        <taxon>Tracheophyta</taxon>
        <taxon>Spermatophyta</taxon>
        <taxon>Magnoliopsida</taxon>
        <taxon>eudicotyledons</taxon>
        <taxon>Gunneridae</taxon>
        <taxon>Pentapetalae</taxon>
        <taxon>asterids</taxon>
        <taxon>campanulids</taxon>
        <taxon>Asterales</taxon>
        <taxon>Asteraceae</taxon>
        <taxon>Cichorioideae</taxon>
        <taxon>Cichorieae</taxon>
        <taxon>Lactucinae</taxon>
        <taxon>Lactuca</taxon>
    </lineage>
</organism>
<name>A0AAU9P7K8_9ASTR</name>
<keyword evidence="2" id="KW-1185">Reference proteome</keyword>
<protein>
    <submittedName>
        <fullName evidence="1">Uncharacterized protein</fullName>
    </submittedName>
</protein>
<sequence>MASMSLHWNRLDKKLVEVFEGKGVTLLDRLHGRRIANSTLATEEVIASDSLTRSEPCMDSALHASRAEGSRPIPPNLHSKGVKLDFDFGKPHAVFTRATSKGFILNKCSESAQDDQLIMMSPTKRKRSGRDLKSRSLNDLFDPLAPDAISSERTPEDPVATIFHECPIGLDNKMKCVEDEAEVPHLGKA</sequence>
<accession>A0AAU9P7K8</accession>
<evidence type="ECO:0000313" key="1">
    <source>
        <dbReference type="EMBL" id="CAH1445590.1"/>
    </source>
</evidence>